<dbReference type="OrthoDB" id="195620at2"/>
<comment type="caution">
    <text evidence="2">The sequence shown here is derived from an EMBL/GenBank/DDBJ whole genome shotgun (WGS) entry which is preliminary data.</text>
</comment>
<sequence>MNIKVSHVKAYVLIACTLLLIVMSTTAAAGIQVELVEPKKFSDYTLSGQSKKSSIKTIKKQFNVMFSDIAKDVIDENDVLTIEITNLDLAGYIEYFFGSQNREMRILKDPEHYRIEFKYVLKSSDGKVKTSGETTIKEFVHHNPRKFTNYRYSHVGYMREDLESWLKKTFAE</sequence>
<dbReference type="Proteomes" id="UP000317839">
    <property type="component" value="Unassembled WGS sequence"/>
</dbReference>
<feature type="chain" id="PRO_5021767996" evidence="1">
    <location>
        <begin position="30"/>
        <end position="172"/>
    </location>
</feature>
<dbReference type="InterPro" id="IPR021557">
    <property type="entry name" value="DUF3016"/>
</dbReference>
<gene>
    <name evidence="2" type="ORF">FLL45_21000</name>
</gene>
<dbReference type="Pfam" id="PF11454">
    <property type="entry name" value="DUF3016"/>
    <property type="match status" value="1"/>
</dbReference>
<keyword evidence="1" id="KW-0732">Signal</keyword>
<dbReference type="AlphaFoldDB" id="A0A545T333"/>
<protein>
    <submittedName>
        <fullName evidence="2">DUF3016 domain-containing protein</fullName>
    </submittedName>
</protein>
<dbReference type="EMBL" id="VIKR01000006">
    <property type="protein sequence ID" value="TQV71631.1"/>
    <property type="molecule type" value="Genomic_DNA"/>
</dbReference>
<dbReference type="RefSeq" id="WP_142944030.1">
    <property type="nucleotide sequence ID" value="NZ_VIKR01000006.1"/>
</dbReference>
<organism evidence="2 3">
    <name type="scientific">Aliikangiella marina</name>
    <dbReference type="NCBI Taxonomy" id="1712262"/>
    <lineage>
        <taxon>Bacteria</taxon>
        <taxon>Pseudomonadati</taxon>
        <taxon>Pseudomonadota</taxon>
        <taxon>Gammaproteobacteria</taxon>
        <taxon>Oceanospirillales</taxon>
        <taxon>Pleioneaceae</taxon>
        <taxon>Aliikangiella</taxon>
    </lineage>
</organism>
<evidence type="ECO:0000256" key="1">
    <source>
        <dbReference type="SAM" id="SignalP"/>
    </source>
</evidence>
<name>A0A545T333_9GAMM</name>
<feature type="signal peptide" evidence="1">
    <location>
        <begin position="1"/>
        <end position="29"/>
    </location>
</feature>
<proteinExistence type="predicted"/>
<evidence type="ECO:0000313" key="3">
    <source>
        <dbReference type="Proteomes" id="UP000317839"/>
    </source>
</evidence>
<evidence type="ECO:0000313" key="2">
    <source>
        <dbReference type="EMBL" id="TQV71631.1"/>
    </source>
</evidence>
<keyword evidence="3" id="KW-1185">Reference proteome</keyword>
<reference evidence="2 3" key="1">
    <citation type="submission" date="2019-06" db="EMBL/GenBank/DDBJ databases">
        <title>Draft genome of Aliikangiella marina GYP-15.</title>
        <authorList>
            <person name="Wang G."/>
        </authorList>
    </citation>
    <scope>NUCLEOTIDE SEQUENCE [LARGE SCALE GENOMIC DNA]</scope>
    <source>
        <strain evidence="2 3">GYP-15</strain>
    </source>
</reference>
<accession>A0A545T333</accession>